<evidence type="ECO:0000313" key="2">
    <source>
        <dbReference type="Proteomes" id="UP000319004"/>
    </source>
</evidence>
<keyword evidence="2" id="KW-1185">Reference proteome</keyword>
<dbReference type="Pfam" id="PF07610">
    <property type="entry name" value="DUF1573"/>
    <property type="match status" value="1"/>
</dbReference>
<dbReference type="InterPro" id="IPR013783">
    <property type="entry name" value="Ig-like_fold"/>
</dbReference>
<dbReference type="OrthoDB" id="273711at2"/>
<evidence type="ECO:0008006" key="3">
    <source>
        <dbReference type="Google" id="ProtNLM"/>
    </source>
</evidence>
<dbReference type="Proteomes" id="UP000319004">
    <property type="component" value="Chromosome"/>
</dbReference>
<dbReference type="Gene3D" id="2.60.40.10">
    <property type="entry name" value="Immunoglobulins"/>
    <property type="match status" value="1"/>
</dbReference>
<evidence type="ECO:0000313" key="1">
    <source>
        <dbReference type="EMBL" id="QDV47433.1"/>
    </source>
</evidence>
<gene>
    <name evidence="1" type="ORF">Enr13x_73420</name>
</gene>
<sequence>MGLCFRDRLGSVRQIFRECINRPGLAFAATFSHLVFIGVVALGVENQASQVQAIDFVPPPNTKKLSAIDIDLAKTDSRKISVGKVEESKLAVFALPIKNASDQEIVIDGIETSCGCLSPVITDLKIPSAESATLYLRFVPDDDGKFVKTVTLRLQSSKRLVLRVVGSVNPRFSLEPNGSIAILPKKGMPISVTANFGSKLFTANFAHPSLSLTRVNDSKVPNTFLVEFSKDAKAPIPFEISATLEVTADGKTFSYPYKVYNLEGIRIRPERLVPNVRGDSLQGTVIITSIQQKDGLFTCDTIDKGVDVELVRRMDMSDLICAYTYKITGDLKNRDKVLIRWKNAKGKQMAISTVYVDPYARSNVLTK</sequence>
<organism evidence="1 2">
    <name type="scientific">Stieleria neptunia</name>
    <dbReference type="NCBI Taxonomy" id="2527979"/>
    <lineage>
        <taxon>Bacteria</taxon>
        <taxon>Pseudomonadati</taxon>
        <taxon>Planctomycetota</taxon>
        <taxon>Planctomycetia</taxon>
        <taxon>Pirellulales</taxon>
        <taxon>Pirellulaceae</taxon>
        <taxon>Stieleria</taxon>
    </lineage>
</organism>
<dbReference type="AlphaFoldDB" id="A0A518I2U5"/>
<accession>A0A518I2U5</accession>
<dbReference type="InterPro" id="IPR011467">
    <property type="entry name" value="DUF1573"/>
</dbReference>
<name>A0A518I2U5_9BACT</name>
<dbReference type="EMBL" id="CP037423">
    <property type="protein sequence ID" value="QDV47433.1"/>
    <property type="molecule type" value="Genomic_DNA"/>
</dbReference>
<reference evidence="1 2" key="1">
    <citation type="submission" date="2019-03" db="EMBL/GenBank/DDBJ databases">
        <title>Deep-cultivation of Planctomycetes and their phenomic and genomic characterization uncovers novel biology.</title>
        <authorList>
            <person name="Wiegand S."/>
            <person name="Jogler M."/>
            <person name="Boedeker C."/>
            <person name="Pinto D."/>
            <person name="Vollmers J."/>
            <person name="Rivas-Marin E."/>
            <person name="Kohn T."/>
            <person name="Peeters S.H."/>
            <person name="Heuer A."/>
            <person name="Rast P."/>
            <person name="Oberbeckmann S."/>
            <person name="Bunk B."/>
            <person name="Jeske O."/>
            <person name="Meyerdierks A."/>
            <person name="Storesund J.E."/>
            <person name="Kallscheuer N."/>
            <person name="Luecker S."/>
            <person name="Lage O.M."/>
            <person name="Pohl T."/>
            <person name="Merkel B.J."/>
            <person name="Hornburger P."/>
            <person name="Mueller R.-W."/>
            <person name="Bruemmer F."/>
            <person name="Labrenz M."/>
            <person name="Spormann A.M."/>
            <person name="Op den Camp H."/>
            <person name="Overmann J."/>
            <person name="Amann R."/>
            <person name="Jetten M.S.M."/>
            <person name="Mascher T."/>
            <person name="Medema M.H."/>
            <person name="Devos D.P."/>
            <person name="Kaster A.-K."/>
            <person name="Ovreas L."/>
            <person name="Rohde M."/>
            <person name="Galperin M.Y."/>
            <person name="Jogler C."/>
        </authorList>
    </citation>
    <scope>NUCLEOTIDE SEQUENCE [LARGE SCALE GENOMIC DNA]</scope>
    <source>
        <strain evidence="1 2">Enr13</strain>
    </source>
</reference>
<protein>
    <recommendedName>
        <fullName evidence="3">DUF1573 domain-containing protein</fullName>
    </recommendedName>
</protein>
<proteinExistence type="predicted"/>
<dbReference type="KEGG" id="snep:Enr13x_73420"/>